<dbReference type="InterPro" id="IPR044730">
    <property type="entry name" value="RNase_H-like_dom_plant"/>
</dbReference>
<dbReference type="PANTHER" id="PTHR47723">
    <property type="entry name" value="OS05G0353850 PROTEIN"/>
    <property type="match status" value="1"/>
</dbReference>
<evidence type="ECO:0000259" key="1">
    <source>
        <dbReference type="Pfam" id="PF13456"/>
    </source>
</evidence>
<dbReference type="EMBL" id="CP133620">
    <property type="protein sequence ID" value="WMV47260.1"/>
    <property type="molecule type" value="Genomic_DNA"/>
</dbReference>
<accession>A0AAF0UIX0</accession>
<dbReference type="Proteomes" id="UP001234989">
    <property type="component" value="Chromosome 9"/>
</dbReference>
<dbReference type="PANTHER" id="PTHR47723:SF23">
    <property type="entry name" value="REVERSE TRANSCRIPTASE-LIKE PROTEIN"/>
    <property type="match status" value="1"/>
</dbReference>
<name>A0AAF0UIX0_SOLVR</name>
<proteinExistence type="predicted"/>
<keyword evidence="3" id="KW-1185">Reference proteome</keyword>
<feature type="domain" description="RNase H type-1" evidence="1">
    <location>
        <begin position="91"/>
        <end position="157"/>
    </location>
</feature>
<dbReference type="CDD" id="cd06222">
    <property type="entry name" value="RNase_H_like"/>
    <property type="match status" value="1"/>
</dbReference>
<dbReference type="InterPro" id="IPR002156">
    <property type="entry name" value="RNaseH_domain"/>
</dbReference>
<sequence>MLEVSSSKPLASESKGFAFWVELVAPGLPSAGYLSYVVCELLHRSGGFTLKPVTSCRRPKPLKAQKIPLYVKWNPPKQPCYMLKTVGMVCQLHNLSGIGGVFRNHEGTWILGFKGSIAHRDAFSTELYALFTGLALELEHNIRPLEINIDARRVYKEQNQIADGLANLATSGTVDTCLQVFWDTPHHPSEILCKD</sequence>
<dbReference type="GO" id="GO:0003676">
    <property type="term" value="F:nucleic acid binding"/>
    <property type="evidence" value="ECO:0007669"/>
    <property type="project" value="InterPro"/>
</dbReference>
<organism evidence="2 3">
    <name type="scientific">Solanum verrucosum</name>
    <dbReference type="NCBI Taxonomy" id="315347"/>
    <lineage>
        <taxon>Eukaryota</taxon>
        <taxon>Viridiplantae</taxon>
        <taxon>Streptophyta</taxon>
        <taxon>Embryophyta</taxon>
        <taxon>Tracheophyta</taxon>
        <taxon>Spermatophyta</taxon>
        <taxon>Magnoliopsida</taxon>
        <taxon>eudicotyledons</taxon>
        <taxon>Gunneridae</taxon>
        <taxon>Pentapetalae</taxon>
        <taxon>asterids</taxon>
        <taxon>lamiids</taxon>
        <taxon>Solanales</taxon>
        <taxon>Solanaceae</taxon>
        <taxon>Solanoideae</taxon>
        <taxon>Solaneae</taxon>
        <taxon>Solanum</taxon>
    </lineage>
</organism>
<gene>
    <name evidence="2" type="ORF">MTR67_040645</name>
</gene>
<dbReference type="Pfam" id="PF13456">
    <property type="entry name" value="RVT_3"/>
    <property type="match status" value="1"/>
</dbReference>
<reference evidence="2" key="1">
    <citation type="submission" date="2023-08" db="EMBL/GenBank/DDBJ databases">
        <title>A de novo genome assembly of Solanum verrucosum Schlechtendal, a Mexican diploid species geographically isolated from the other diploid A-genome species in potato relatives.</title>
        <authorList>
            <person name="Hosaka K."/>
        </authorList>
    </citation>
    <scope>NUCLEOTIDE SEQUENCE</scope>
    <source>
        <tissue evidence="2">Young leaves</tissue>
    </source>
</reference>
<dbReference type="GO" id="GO:0004523">
    <property type="term" value="F:RNA-DNA hybrid ribonuclease activity"/>
    <property type="evidence" value="ECO:0007669"/>
    <property type="project" value="InterPro"/>
</dbReference>
<protein>
    <recommendedName>
        <fullName evidence="1">RNase H type-1 domain-containing protein</fullName>
    </recommendedName>
</protein>
<dbReference type="AlphaFoldDB" id="A0AAF0UIX0"/>
<dbReference type="InterPro" id="IPR053151">
    <property type="entry name" value="RNase_H-like"/>
</dbReference>
<evidence type="ECO:0000313" key="2">
    <source>
        <dbReference type="EMBL" id="WMV47260.1"/>
    </source>
</evidence>
<evidence type="ECO:0000313" key="3">
    <source>
        <dbReference type="Proteomes" id="UP001234989"/>
    </source>
</evidence>